<dbReference type="EMBL" id="RJVU01067793">
    <property type="protein sequence ID" value="ROI81798.1"/>
    <property type="molecule type" value="Genomic_DNA"/>
</dbReference>
<dbReference type="Proteomes" id="UP000281406">
    <property type="component" value="Unassembled WGS sequence"/>
</dbReference>
<name>A0A3N0XNG0_ANAGA</name>
<dbReference type="AlphaFoldDB" id="A0A3N0XNG0"/>
<comment type="caution">
    <text evidence="1">The sequence shown here is derived from an EMBL/GenBank/DDBJ whole genome shotgun (WGS) entry which is preliminary data.</text>
</comment>
<gene>
    <name evidence="1" type="ORF">DPX16_22033</name>
</gene>
<proteinExistence type="predicted"/>
<evidence type="ECO:0000313" key="2">
    <source>
        <dbReference type="Proteomes" id="UP000281406"/>
    </source>
</evidence>
<protein>
    <submittedName>
        <fullName evidence="1">Homeobox protein Mohawk</fullName>
    </submittedName>
</protein>
<organism evidence="1 2">
    <name type="scientific">Anabarilius grahami</name>
    <name type="common">Kanglang fish</name>
    <name type="synonym">Barilius grahami</name>
    <dbReference type="NCBI Taxonomy" id="495550"/>
    <lineage>
        <taxon>Eukaryota</taxon>
        <taxon>Metazoa</taxon>
        <taxon>Chordata</taxon>
        <taxon>Craniata</taxon>
        <taxon>Vertebrata</taxon>
        <taxon>Euteleostomi</taxon>
        <taxon>Actinopterygii</taxon>
        <taxon>Neopterygii</taxon>
        <taxon>Teleostei</taxon>
        <taxon>Ostariophysi</taxon>
        <taxon>Cypriniformes</taxon>
        <taxon>Xenocyprididae</taxon>
        <taxon>Xenocypridinae</taxon>
        <taxon>Xenocypridinae incertae sedis</taxon>
        <taxon>Anabarilius</taxon>
    </lineage>
</organism>
<evidence type="ECO:0000313" key="1">
    <source>
        <dbReference type="EMBL" id="ROI81798.1"/>
    </source>
</evidence>
<keyword evidence="1" id="KW-0371">Homeobox</keyword>
<sequence>MNTIVFNKLSSQVLFEEKANEVERSSRNYLEVIDGQHPDLLSSSPVIKDSSAIRHRRSGYVRNFSVVCKNKYGDPAARAQVGEFNKPMYQSVIKKEGGAVGAGLRAAADASLSDDYVSPPKYKSSLLHRYLNDSLRHVMVANGVMDARRRNHSGSFSSNEYDEDLLSPSSSEAEANFIYRTGELLPVLHSFLPCVSLALCEEEGHLEAVSSAQYQLFRSMYDFGFLFYK</sequence>
<reference evidence="1 2" key="1">
    <citation type="submission" date="2018-10" db="EMBL/GenBank/DDBJ databases">
        <title>Genome assembly for a Yunnan-Guizhou Plateau 3E fish, Anabarilius grahami (Regan), and its evolutionary and genetic applications.</title>
        <authorList>
            <person name="Jiang W."/>
        </authorList>
    </citation>
    <scope>NUCLEOTIDE SEQUENCE [LARGE SCALE GENOMIC DNA]</scope>
    <source>
        <strain evidence="1">AG-KIZ</strain>
        <tissue evidence="1">Muscle</tissue>
    </source>
</reference>
<keyword evidence="1" id="KW-0238">DNA-binding</keyword>
<accession>A0A3N0XNG0</accession>
<dbReference type="OrthoDB" id="21495at2759"/>
<dbReference type="GO" id="GO:0003677">
    <property type="term" value="F:DNA binding"/>
    <property type="evidence" value="ECO:0007669"/>
    <property type="project" value="UniProtKB-KW"/>
</dbReference>
<keyword evidence="2" id="KW-1185">Reference proteome</keyword>